<keyword evidence="3" id="KW-0732">Signal</keyword>
<dbReference type="InterPro" id="IPR013128">
    <property type="entry name" value="Peptidase_C1A"/>
</dbReference>
<dbReference type="InterPro" id="IPR000668">
    <property type="entry name" value="Peptidase_C1A_C"/>
</dbReference>
<sequence length="367" mass="40843">MHVRFLLVLMVMFAFATSLCGAIAEFAELKANGVIYRKVVVTQVTEQAIIIRHSRGIAQVLLKDLKPELQKQFGYDSERVEAYLADREKREQRALKKVTTAQRTPSPSSTPADRVLASFGTHPDYKERVDLRPDFTALKLHTKDQGRRPSCAVFAVVGALEFENAKTADQPEKFSEEYLIWATRESLGIRSEADKDFDPNQDGDLGFSLIEVVQALRSYGILDSASMPNTFGKSMAAIEEPDEKLISDARTRRKVSSYFITGRGNEAKVDNIVHALNENIPVVIGLGWPNSATLRSAPILSKQKPLYGHAVTLVGYKNESGDPSEMLFQFKNSWGTGWGINGHGWITREYLEKNLNSAAFLEVAGES</sequence>
<dbReference type="GO" id="GO:0006508">
    <property type="term" value="P:proteolysis"/>
    <property type="evidence" value="ECO:0007669"/>
    <property type="project" value="InterPro"/>
</dbReference>
<dbReference type="PANTHER" id="PTHR12411">
    <property type="entry name" value="CYSTEINE PROTEASE FAMILY C1-RELATED"/>
    <property type="match status" value="1"/>
</dbReference>
<gene>
    <name evidence="5" type="ORF">RZN69_21790</name>
</gene>
<evidence type="ECO:0000256" key="1">
    <source>
        <dbReference type="ARBA" id="ARBA00008455"/>
    </source>
</evidence>
<dbReference type="GO" id="GO:0008234">
    <property type="term" value="F:cysteine-type peptidase activity"/>
    <property type="evidence" value="ECO:0007669"/>
    <property type="project" value="InterPro"/>
</dbReference>
<feature type="signal peptide" evidence="3">
    <location>
        <begin position="1"/>
        <end position="16"/>
    </location>
</feature>
<feature type="compositionally biased region" description="Polar residues" evidence="2">
    <location>
        <begin position="99"/>
        <end position="111"/>
    </location>
</feature>
<feature type="region of interest" description="Disordered" evidence="2">
    <location>
        <begin position="94"/>
        <end position="116"/>
    </location>
</feature>
<dbReference type="KEGG" id="puo:RZN69_21790"/>
<dbReference type="EMBL" id="CP136920">
    <property type="protein sequence ID" value="WOO41261.1"/>
    <property type="molecule type" value="Genomic_DNA"/>
</dbReference>
<comment type="similarity">
    <text evidence="1">Belongs to the peptidase C1 family.</text>
</comment>
<evidence type="ECO:0000313" key="6">
    <source>
        <dbReference type="Proteomes" id="UP001304300"/>
    </source>
</evidence>
<dbReference type="InterPro" id="IPR038765">
    <property type="entry name" value="Papain-like_cys_pep_sf"/>
</dbReference>
<name>A0AAQ3L9D9_9BACT</name>
<dbReference type="SMART" id="SM00645">
    <property type="entry name" value="Pept_C1"/>
    <property type="match status" value="1"/>
</dbReference>
<reference evidence="5 6" key="1">
    <citation type="submission" date="2023-10" db="EMBL/GenBank/DDBJ databases">
        <title>Rubellicoccus peritrichatus gen. nov., sp. nov., isolated from an algae of coral reef tank.</title>
        <authorList>
            <person name="Luo J."/>
        </authorList>
    </citation>
    <scope>NUCLEOTIDE SEQUENCE [LARGE SCALE GENOMIC DNA]</scope>
    <source>
        <strain evidence="5 6">CR14</strain>
    </source>
</reference>
<evidence type="ECO:0000313" key="5">
    <source>
        <dbReference type="EMBL" id="WOO41261.1"/>
    </source>
</evidence>
<keyword evidence="6" id="KW-1185">Reference proteome</keyword>
<evidence type="ECO:0000256" key="2">
    <source>
        <dbReference type="SAM" id="MobiDB-lite"/>
    </source>
</evidence>
<protein>
    <submittedName>
        <fullName evidence="5">C1 family peptidase</fullName>
    </submittedName>
</protein>
<dbReference type="Pfam" id="PF00112">
    <property type="entry name" value="Peptidase_C1"/>
    <property type="match status" value="1"/>
</dbReference>
<evidence type="ECO:0000256" key="3">
    <source>
        <dbReference type="SAM" id="SignalP"/>
    </source>
</evidence>
<evidence type="ECO:0000259" key="4">
    <source>
        <dbReference type="SMART" id="SM00645"/>
    </source>
</evidence>
<dbReference type="RefSeq" id="WP_317833690.1">
    <property type="nucleotide sequence ID" value="NZ_CP136920.1"/>
</dbReference>
<feature type="chain" id="PRO_5043040489" evidence="3">
    <location>
        <begin position="17"/>
        <end position="367"/>
    </location>
</feature>
<dbReference type="AlphaFoldDB" id="A0AAQ3L9D9"/>
<accession>A0AAQ3L9D9</accession>
<dbReference type="Proteomes" id="UP001304300">
    <property type="component" value="Chromosome"/>
</dbReference>
<proteinExistence type="inferred from homology"/>
<dbReference type="CDD" id="cd02619">
    <property type="entry name" value="Peptidase_C1"/>
    <property type="match status" value="1"/>
</dbReference>
<organism evidence="5 6">
    <name type="scientific">Rubellicoccus peritrichatus</name>
    <dbReference type="NCBI Taxonomy" id="3080537"/>
    <lineage>
        <taxon>Bacteria</taxon>
        <taxon>Pseudomonadati</taxon>
        <taxon>Verrucomicrobiota</taxon>
        <taxon>Opitutia</taxon>
        <taxon>Puniceicoccales</taxon>
        <taxon>Cerasicoccaceae</taxon>
        <taxon>Rubellicoccus</taxon>
    </lineage>
</organism>
<feature type="domain" description="Peptidase C1A papain C-terminal" evidence="4">
    <location>
        <begin position="125"/>
        <end position="363"/>
    </location>
</feature>
<dbReference type="Gene3D" id="3.90.70.10">
    <property type="entry name" value="Cysteine proteinases"/>
    <property type="match status" value="1"/>
</dbReference>
<dbReference type="SUPFAM" id="SSF54001">
    <property type="entry name" value="Cysteine proteinases"/>
    <property type="match status" value="1"/>
</dbReference>